<feature type="compositionally biased region" description="Low complexity" evidence="1">
    <location>
        <begin position="17"/>
        <end position="38"/>
    </location>
</feature>
<accession>A0A4Q1BIF0</accession>
<keyword evidence="3" id="KW-1185">Reference proteome</keyword>
<dbReference type="EMBL" id="SDIL01000069">
    <property type="protein sequence ID" value="RXK37412.1"/>
    <property type="molecule type" value="Genomic_DNA"/>
</dbReference>
<evidence type="ECO:0000313" key="2">
    <source>
        <dbReference type="EMBL" id="RXK37412.1"/>
    </source>
</evidence>
<comment type="caution">
    <text evidence="2">The sequence shown here is derived from an EMBL/GenBank/DDBJ whole genome shotgun (WGS) entry which is preliminary data.</text>
</comment>
<organism evidence="2 3">
    <name type="scientific">Tremella mesenterica</name>
    <name type="common">Jelly fungus</name>
    <dbReference type="NCBI Taxonomy" id="5217"/>
    <lineage>
        <taxon>Eukaryota</taxon>
        <taxon>Fungi</taxon>
        <taxon>Dikarya</taxon>
        <taxon>Basidiomycota</taxon>
        <taxon>Agaricomycotina</taxon>
        <taxon>Tremellomycetes</taxon>
        <taxon>Tremellales</taxon>
        <taxon>Tremellaceae</taxon>
        <taxon>Tremella</taxon>
    </lineage>
</organism>
<proteinExistence type="predicted"/>
<evidence type="ECO:0000313" key="3">
    <source>
        <dbReference type="Proteomes" id="UP000289152"/>
    </source>
</evidence>
<feature type="region of interest" description="Disordered" evidence="1">
    <location>
        <begin position="1"/>
        <end position="38"/>
    </location>
</feature>
<name>A0A4Q1BIF0_TREME</name>
<protein>
    <submittedName>
        <fullName evidence="2">Uncharacterized protein</fullName>
    </submittedName>
</protein>
<dbReference type="Proteomes" id="UP000289152">
    <property type="component" value="Unassembled WGS sequence"/>
</dbReference>
<dbReference type="AlphaFoldDB" id="A0A4Q1BIF0"/>
<dbReference type="VEuPathDB" id="FungiDB:TREMEDRAFT_65648"/>
<sequence>MASMESPPPGDSMPAGSSTTSLPQLTSTPTSKLPSILLKPSRPTVGTRILNFFRKLYREPYTDEEPLTYRMPWGHNVVVLTWSYGRILHAALGAPTAEECIAGAPKLASIMQRASGEVSDLEHLVTHRKWGRLEETWYKRIQEATKREETVIQERIEAEQPTGMEVNAPENISTQGSKRDPKWVTWSVEKLPELYRNPTRTDYCRGFAANVSILSLVLSEPPSLVRGITQGTRMGDNATSTGSTSALTRIMAQSGGDVSSVDCLLIIRW</sequence>
<evidence type="ECO:0000256" key="1">
    <source>
        <dbReference type="SAM" id="MobiDB-lite"/>
    </source>
</evidence>
<feature type="compositionally biased region" description="Pro residues" evidence="1">
    <location>
        <begin position="1"/>
        <end position="11"/>
    </location>
</feature>
<reference evidence="2 3" key="1">
    <citation type="submission" date="2016-06" db="EMBL/GenBank/DDBJ databases">
        <title>Evolution of pathogenesis and genome organization in the Tremellales.</title>
        <authorList>
            <person name="Cuomo C."/>
            <person name="Litvintseva A."/>
            <person name="Heitman J."/>
            <person name="Chen Y."/>
            <person name="Sun S."/>
            <person name="Springer D."/>
            <person name="Dromer F."/>
            <person name="Young S."/>
            <person name="Zeng Q."/>
            <person name="Chapman S."/>
            <person name="Gujja S."/>
            <person name="Saif S."/>
            <person name="Birren B."/>
        </authorList>
    </citation>
    <scope>NUCLEOTIDE SEQUENCE [LARGE SCALE GENOMIC DNA]</scope>
    <source>
        <strain evidence="2 3">ATCC 28783</strain>
    </source>
</reference>
<dbReference type="InParanoid" id="A0A4Q1BIF0"/>
<gene>
    <name evidence="2" type="ORF">M231_05312</name>
</gene>